<evidence type="ECO:0000256" key="1">
    <source>
        <dbReference type="SAM" id="MobiDB-lite"/>
    </source>
</evidence>
<sequence>ESRVTAGAGGCVAADPWGLERRGDDIAELQPGVNSADVHKQRHVWLMREACRYCQTYDAFCRISMSAVGRTHGGLGRHVRVRGDRPAPDAPRHGGPPCRRRWCRRASWSLER</sequence>
<keyword evidence="3" id="KW-1185">Reference proteome</keyword>
<dbReference type="Proteomes" id="UP001189429">
    <property type="component" value="Unassembled WGS sequence"/>
</dbReference>
<feature type="non-terminal residue" evidence="2">
    <location>
        <position position="1"/>
    </location>
</feature>
<name>A0ABN9QHP2_9DINO</name>
<dbReference type="EMBL" id="CAUYUJ010003245">
    <property type="protein sequence ID" value="CAK0804484.1"/>
    <property type="molecule type" value="Genomic_DNA"/>
</dbReference>
<feature type="region of interest" description="Disordered" evidence="1">
    <location>
        <begin position="74"/>
        <end position="97"/>
    </location>
</feature>
<organism evidence="2 3">
    <name type="scientific">Prorocentrum cordatum</name>
    <dbReference type="NCBI Taxonomy" id="2364126"/>
    <lineage>
        <taxon>Eukaryota</taxon>
        <taxon>Sar</taxon>
        <taxon>Alveolata</taxon>
        <taxon>Dinophyceae</taxon>
        <taxon>Prorocentrales</taxon>
        <taxon>Prorocentraceae</taxon>
        <taxon>Prorocentrum</taxon>
    </lineage>
</organism>
<comment type="caution">
    <text evidence="2">The sequence shown here is derived from an EMBL/GenBank/DDBJ whole genome shotgun (WGS) entry which is preliminary data.</text>
</comment>
<protein>
    <submittedName>
        <fullName evidence="2">Uncharacterized protein</fullName>
    </submittedName>
</protein>
<evidence type="ECO:0000313" key="2">
    <source>
        <dbReference type="EMBL" id="CAK0804484.1"/>
    </source>
</evidence>
<accession>A0ABN9QHP2</accession>
<reference evidence="2" key="1">
    <citation type="submission" date="2023-10" db="EMBL/GenBank/DDBJ databases">
        <authorList>
            <person name="Chen Y."/>
            <person name="Shah S."/>
            <person name="Dougan E. K."/>
            <person name="Thang M."/>
            <person name="Chan C."/>
        </authorList>
    </citation>
    <scope>NUCLEOTIDE SEQUENCE [LARGE SCALE GENOMIC DNA]</scope>
</reference>
<evidence type="ECO:0000313" key="3">
    <source>
        <dbReference type="Proteomes" id="UP001189429"/>
    </source>
</evidence>
<feature type="compositionally biased region" description="Basic and acidic residues" evidence="1">
    <location>
        <begin position="81"/>
        <end position="92"/>
    </location>
</feature>
<proteinExistence type="predicted"/>
<gene>
    <name evidence="2" type="ORF">PCOR1329_LOCUS11275</name>
</gene>